<reference evidence="1" key="2">
    <citation type="journal article" date="2015" name="Fish Shellfish Immunol.">
        <title>Early steps in the European eel (Anguilla anguilla)-Vibrio vulnificus interaction in the gills: Role of the RtxA13 toxin.</title>
        <authorList>
            <person name="Callol A."/>
            <person name="Pajuelo D."/>
            <person name="Ebbesson L."/>
            <person name="Teles M."/>
            <person name="MacKenzie S."/>
            <person name="Amaro C."/>
        </authorList>
    </citation>
    <scope>NUCLEOTIDE SEQUENCE</scope>
</reference>
<reference evidence="1" key="1">
    <citation type="submission" date="2014-11" db="EMBL/GenBank/DDBJ databases">
        <authorList>
            <person name="Amaro Gonzalez C."/>
        </authorList>
    </citation>
    <scope>NUCLEOTIDE SEQUENCE</scope>
</reference>
<protein>
    <submittedName>
        <fullName evidence="1">Uncharacterized protein</fullName>
    </submittedName>
</protein>
<sequence>MLAILLMAASQSRW</sequence>
<proteinExistence type="predicted"/>
<dbReference type="EMBL" id="GBXM01066843">
    <property type="protein sequence ID" value="JAH41734.1"/>
    <property type="molecule type" value="Transcribed_RNA"/>
</dbReference>
<name>A0A0E9SK50_ANGAN</name>
<accession>A0A0E9SK50</accession>
<evidence type="ECO:0000313" key="1">
    <source>
        <dbReference type="EMBL" id="JAH41734.1"/>
    </source>
</evidence>
<organism evidence="1">
    <name type="scientific">Anguilla anguilla</name>
    <name type="common">European freshwater eel</name>
    <name type="synonym">Muraena anguilla</name>
    <dbReference type="NCBI Taxonomy" id="7936"/>
    <lineage>
        <taxon>Eukaryota</taxon>
        <taxon>Metazoa</taxon>
        <taxon>Chordata</taxon>
        <taxon>Craniata</taxon>
        <taxon>Vertebrata</taxon>
        <taxon>Euteleostomi</taxon>
        <taxon>Actinopterygii</taxon>
        <taxon>Neopterygii</taxon>
        <taxon>Teleostei</taxon>
        <taxon>Anguilliformes</taxon>
        <taxon>Anguillidae</taxon>
        <taxon>Anguilla</taxon>
    </lineage>
</organism>
<dbReference type="EMBL" id="GBXM01090970">
    <property type="protein sequence ID" value="JAH17607.1"/>
    <property type="molecule type" value="Transcribed_RNA"/>
</dbReference>
<dbReference type="EMBL" id="GBXM01059119">
    <property type="protein sequence ID" value="JAH49458.1"/>
    <property type="molecule type" value="Transcribed_RNA"/>
</dbReference>